<dbReference type="AlphaFoldDB" id="A0A382RWH3"/>
<accession>A0A382RWH3</accession>
<evidence type="ECO:0000256" key="1">
    <source>
        <dbReference type="ARBA" id="ARBA00022617"/>
    </source>
</evidence>
<dbReference type="InterPro" id="IPR036909">
    <property type="entry name" value="Cyt_c-like_dom_sf"/>
</dbReference>
<dbReference type="SUPFAM" id="SSF46626">
    <property type="entry name" value="Cytochrome c"/>
    <property type="match status" value="2"/>
</dbReference>
<evidence type="ECO:0000259" key="4">
    <source>
        <dbReference type="PROSITE" id="PS51007"/>
    </source>
</evidence>
<keyword evidence="3" id="KW-0408">Iron</keyword>
<reference evidence="5" key="1">
    <citation type="submission" date="2018-05" db="EMBL/GenBank/DDBJ databases">
        <authorList>
            <person name="Lanie J.A."/>
            <person name="Ng W.-L."/>
            <person name="Kazmierczak K.M."/>
            <person name="Andrzejewski T.M."/>
            <person name="Davidsen T.M."/>
            <person name="Wayne K.J."/>
            <person name="Tettelin H."/>
            <person name="Glass J.I."/>
            <person name="Rusch D."/>
            <person name="Podicherti R."/>
            <person name="Tsui H.-C.T."/>
            <person name="Winkler M.E."/>
        </authorList>
    </citation>
    <scope>NUCLEOTIDE SEQUENCE</scope>
</reference>
<dbReference type="Gene3D" id="1.10.760.10">
    <property type="entry name" value="Cytochrome c-like domain"/>
    <property type="match status" value="2"/>
</dbReference>
<dbReference type="Pfam" id="PF00034">
    <property type="entry name" value="Cytochrom_C"/>
    <property type="match status" value="1"/>
</dbReference>
<sequence length="316" mass="35634">DGNGGGTATDYLYPWPRDFRMGIFKFRSTPTDTLPRDEDLYRTIIKGVPGTSMPAWGDALSAQDTWALINLIKNFSPRFSKEPQGEKITINEPPQVTPQLIAKGKELFTKHKCSACHGQSLRGDGRLAESLLDAWKHAVFVHDITVPGYYKGGFEAKDIFRTVSTGLDGTPMSSYAHLPEQDRWALVHYIRSQFTREFKKAEFETDVYSFRKDFELNTDVNSPIWDGVKSTNLVLRPLSARRDAIEVINFASVNNGEQLAVRLKWEDPTKNTFSELTQDFFRDGVAVQFALGNVTLHTHGHNEPFFGMGNRGKPVN</sequence>
<dbReference type="GO" id="GO:0046872">
    <property type="term" value="F:metal ion binding"/>
    <property type="evidence" value="ECO:0007669"/>
    <property type="project" value="UniProtKB-KW"/>
</dbReference>
<feature type="domain" description="Cytochrome c" evidence="4">
    <location>
        <begin position="99"/>
        <end position="194"/>
    </location>
</feature>
<organism evidence="5">
    <name type="scientific">marine metagenome</name>
    <dbReference type="NCBI Taxonomy" id="408172"/>
    <lineage>
        <taxon>unclassified sequences</taxon>
        <taxon>metagenomes</taxon>
        <taxon>ecological metagenomes</taxon>
    </lineage>
</organism>
<evidence type="ECO:0000256" key="3">
    <source>
        <dbReference type="ARBA" id="ARBA00023004"/>
    </source>
</evidence>
<name>A0A382RWH3_9ZZZZ</name>
<keyword evidence="2" id="KW-0479">Metal-binding</keyword>
<dbReference type="EMBL" id="UINC01124707">
    <property type="protein sequence ID" value="SVD02044.1"/>
    <property type="molecule type" value="Genomic_DNA"/>
</dbReference>
<dbReference type="Gene3D" id="2.60.40.1190">
    <property type="match status" value="1"/>
</dbReference>
<dbReference type="PROSITE" id="PS51007">
    <property type="entry name" value="CYTC"/>
    <property type="match status" value="1"/>
</dbReference>
<feature type="non-terminal residue" evidence="5">
    <location>
        <position position="316"/>
    </location>
</feature>
<dbReference type="GO" id="GO:0020037">
    <property type="term" value="F:heme binding"/>
    <property type="evidence" value="ECO:0007669"/>
    <property type="project" value="InterPro"/>
</dbReference>
<dbReference type="InterPro" id="IPR009056">
    <property type="entry name" value="Cyt_c-like_dom"/>
</dbReference>
<protein>
    <recommendedName>
        <fullName evidence="4">Cytochrome c domain-containing protein</fullName>
    </recommendedName>
</protein>
<dbReference type="GO" id="GO:0009055">
    <property type="term" value="F:electron transfer activity"/>
    <property type="evidence" value="ECO:0007669"/>
    <property type="project" value="InterPro"/>
</dbReference>
<keyword evidence="1" id="KW-0349">Heme</keyword>
<evidence type="ECO:0000313" key="5">
    <source>
        <dbReference type="EMBL" id="SVD02044.1"/>
    </source>
</evidence>
<evidence type="ECO:0000256" key="2">
    <source>
        <dbReference type="ARBA" id="ARBA00022723"/>
    </source>
</evidence>
<proteinExistence type="predicted"/>
<gene>
    <name evidence="5" type="ORF">METZ01_LOCUS354898</name>
</gene>
<feature type="non-terminal residue" evidence="5">
    <location>
        <position position="1"/>
    </location>
</feature>